<dbReference type="Pfam" id="PF09991">
    <property type="entry name" value="DUF2232"/>
    <property type="match status" value="1"/>
</dbReference>
<feature type="transmembrane region" description="Helical" evidence="1">
    <location>
        <begin position="12"/>
        <end position="27"/>
    </location>
</feature>
<gene>
    <name evidence="2" type="ORF">SDC9_94491</name>
</gene>
<sequence length="329" mass="36794">MKDQKYATKSTVEAGIMTCIILILMLINIYMPIFSYVLKFILPIPVTLLYLRHNSKVTFTALAASGILISLINNPLSGLTSAIMFGLTGIALGYSIKRELSVPTTIMLLALASLIGSVIDFTVYITLISGTSVTKFMSEVVRTINESMNMSISFYERMGMPSEQIKMFKSMIGIFTVDYMMKLIPSALLISSVIFAFLSYIITRLILRKLGYNIKEMPKFSKMYIDIRFVTILAITMLIGIILIRLNITVGEYISISSELMLLYAFLFDGIALVTYYLSNKLSLSKGVIVALIVFTTVSQLAIVYIILGVIDIIADFRKLDPNRIWKTS</sequence>
<keyword evidence="1" id="KW-0812">Transmembrane</keyword>
<dbReference type="EMBL" id="VSSQ01011813">
    <property type="protein sequence ID" value="MPM47775.1"/>
    <property type="molecule type" value="Genomic_DNA"/>
</dbReference>
<feature type="transmembrane region" description="Helical" evidence="1">
    <location>
        <begin position="79"/>
        <end position="96"/>
    </location>
</feature>
<dbReference type="AlphaFoldDB" id="A0A645A3K7"/>
<feature type="transmembrane region" description="Helical" evidence="1">
    <location>
        <begin position="183"/>
        <end position="207"/>
    </location>
</feature>
<name>A0A645A3K7_9ZZZZ</name>
<dbReference type="InterPro" id="IPR018710">
    <property type="entry name" value="DUF2232"/>
</dbReference>
<evidence type="ECO:0000313" key="2">
    <source>
        <dbReference type="EMBL" id="MPM47775.1"/>
    </source>
</evidence>
<dbReference type="PANTHER" id="PTHR41324">
    <property type="entry name" value="MEMBRANE PROTEIN-RELATED"/>
    <property type="match status" value="1"/>
</dbReference>
<keyword evidence="1" id="KW-0472">Membrane</keyword>
<feature type="transmembrane region" description="Helical" evidence="1">
    <location>
        <begin position="227"/>
        <end position="248"/>
    </location>
</feature>
<feature type="transmembrane region" description="Helical" evidence="1">
    <location>
        <begin position="57"/>
        <end position="73"/>
    </location>
</feature>
<proteinExistence type="predicted"/>
<evidence type="ECO:0008006" key="3">
    <source>
        <dbReference type="Google" id="ProtNLM"/>
    </source>
</evidence>
<feature type="transmembrane region" description="Helical" evidence="1">
    <location>
        <begin position="108"/>
        <end position="128"/>
    </location>
</feature>
<evidence type="ECO:0000256" key="1">
    <source>
        <dbReference type="SAM" id="Phobius"/>
    </source>
</evidence>
<comment type="caution">
    <text evidence="2">The sequence shown here is derived from an EMBL/GenBank/DDBJ whole genome shotgun (WGS) entry which is preliminary data.</text>
</comment>
<dbReference type="PANTHER" id="PTHR41324:SF1">
    <property type="entry name" value="DUF2232 DOMAIN-CONTAINING PROTEIN"/>
    <property type="match status" value="1"/>
</dbReference>
<protein>
    <recommendedName>
        <fullName evidence="3">DUF2232 domain-containing protein</fullName>
    </recommendedName>
</protein>
<keyword evidence="1" id="KW-1133">Transmembrane helix</keyword>
<feature type="transmembrane region" description="Helical" evidence="1">
    <location>
        <begin position="290"/>
        <end position="315"/>
    </location>
</feature>
<accession>A0A645A3K7</accession>
<reference evidence="2" key="1">
    <citation type="submission" date="2019-08" db="EMBL/GenBank/DDBJ databases">
        <authorList>
            <person name="Kucharzyk K."/>
            <person name="Murdoch R.W."/>
            <person name="Higgins S."/>
            <person name="Loffler F."/>
        </authorList>
    </citation>
    <scope>NUCLEOTIDE SEQUENCE</scope>
</reference>
<organism evidence="2">
    <name type="scientific">bioreactor metagenome</name>
    <dbReference type="NCBI Taxonomy" id="1076179"/>
    <lineage>
        <taxon>unclassified sequences</taxon>
        <taxon>metagenomes</taxon>
        <taxon>ecological metagenomes</taxon>
    </lineage>
</organism>
<feature type="transmembrane region" description="Helical" evidence="1">
    <location>
        <begin position="260"/>
        <end position="278"/>
    </location>
</feature>